<feature type="compositionally biased region" description="Low complexity" evidence="7">
    <location>
        <begin position="1"/>
        <end position="12"/>
    </location>
</feature>
<dbReference type="EMBL" id="QAPG01000010">
    <property type="protein sequence ID" value="TDZ39344.1"/>
    <property type="molecule type" value="Genomic_DNA"/>
</dbReference>
<dbReference type="GO" id="GO:0000981">
    <property type="term" value="F:DNA-binding transcription factor activity, RNA polymerase II-specific"/>
    <property type="evidence" value="ECO:0007669"/>
    <property type="project" value="InterPro"/>
</dbReference>
<dbReference type="Pfam" id="PF00172">
    <property type="entry name" value="Zn_clus"/>
    <property type="match status" value="1"/>
</dbReference>
<feature type="region of interest" description="Disordered" evidence="7">
    <location>
        <begin position="1"/>
        <end position="37"/>
    </location>
</feature>
<protein>
    <submittedName>
        <fullName evidence="9">Transcriptional regulatory protein moc3</fullName>
    </submittedName>
</protein>
<dbReference type="InterPro" id="IPR001138">
    <property type="entry name" value="Zn2Cys6_DnaBD"/>
</dbReference>
<dbReference type="Proteomes" id="UP000295083">
    <property type="component" value="Unassembled WGS sequence"/>
</dbReference>
<dbReference type="PANTHER" id="PTHR36206:SF12">
    <property type="entry name" value="ASPERCRYPTIN BIOSYNTHESIS CLUSTER-SPECIFIC TRANSCRIPTION REGULATOR ATNN-RELATED"/>
    <property type="match status" value="1"/>
</dbReference>
<evidence type="ECO:0000256" key="2">
    <source>
        <dbReference type="ARBA" id="ARBA00022833"/>
    </source>
</evidence>
<keyword evidence="10" id="KW-1185">Reference proteome</keyword>
<dbReference type="InterPro" id="IPR036864">
    <property type="entry name" value="Zn2-C6_fun-type_DNA-bd_sf"/>
</dbReference>
<dbReference type="CDD" id="cd00067">
    <property type="entry name" value="GAL4"/>
    <property type="match status" value="1"/>
</dbReference>
<organism evidence="9 10">
    <name type="scientific">Colletotrichum spinosum</name>
    <dbReference type="NCBI Taxonomy" id="1347390"/>
    <lineage>
        <taxon>Eukaryota</taxon>
        <taxon>Fungi</taxon>
        <taxon>Dikarya</taxon>
        <taxon>Ascomycota</taxon>
        <taxon>Pezizomycotina</taxon>
        <taxon>Sordariomycetes</taxon>
        <taxon>Hypocreomycetidae</taxon>
        <taxon>Glomerellales</taxon>
        <taxon>Glomerellaceae</taxon>
        <taxon>Colletotrichum</taxon>
        <taxon>Colletotrichum orbiculare species complex</taxon>
    </lineage>
</organism>
<dbReference type="GO" id="GO:0003677">
    <property type="term" value="F:DNA binding"/>
    <property type="evidence" value="ECO:0007669"/>
    <property type="project" value="UniProtKB-KW"/>
</dbReference>
<keyword evidence="4" id="KW-0238">DNA-binding</keyword>
<keyword evidence="3" id="KW-0805">Transcription regulation</keyword>
<dbReference type="PANTHER" id="PTHR36206">
    <property type="entry name" value="ASPERCRYPTIN BIOSYNTHESIS CLUSTER-SPECIFIC TRANSCRIPTION REGULATOR ATNN-RELATED"/>
    <property type="match status" value="1"/>
</dbReference>
<evidence type="ECO:0000256" key="3">
    <source>
        <dbReference type="ARBA" id="ARBA00023015"/>
    </source>
</evidence>
<evidence type="ECO:0000256" key="1">
    <source>
        <dbReference type="ARBA" id="ARBA00022723"/>
    </source>
</evidence>
<evidence type="ECO:0000313" key="10">
    <source>
        <dbReference type="Proteomes" id="UP000295083"/>
    </source>
</evidence>
<evidence type="ECO:0000256" key="6">
    <source>
        <dbReference type="ARBA" id="ARBA00023242"/>
    </source>
</evidence>
<dbReference type="AlphaFoldDB" id="A0A4R8QRV7"/>
<dbReference type="SMART" id="SM00066">
    <property type="entry name" value="GAL4"/>
    <property type="match status" value="1"/>
</dbReference>
<accession>A0A4R8QRV7</accession>
<keyword evidence="1" id="KW-0479">Metal-binding</keyword>
<keyword evidence="6" id="KW-0539">Nucleus</keyword>
<evidence type="ECO:0000313" key="9">
    <source>
        <dbReference type="EMBL" id="TDZ39344.1"/>
    </source>
</evidence>
<name>A0A4R8QRV7_9PEZI</name>
<proteinExistence type="predicted"/>
<gene>
    <name evidence="9" type="ORF">C8035_v003363</name>
</gene>
<dbReference type="GO" id="GO:0008270">
    <property type="term" value="F:zinc ion binding"/>
    <property type="evidence" value="ECO:0007669"/>
    <property type="project" value="InterPro"/>
</dbReference>
<evidence type="ECO:0000256" key="5">
    <source>
        <dbReference type="ARBA" id="ARBA00023163"/>
    </source>
</evidence>
<comment type="caution">
    <text evidence="9">The sequence shown here is derived from an EMBL/GenBank/DDBJ whole genome shotgun (WGS) entry which is preliminary data.</text>
</comment>
<dbReference type="SUPFAM" id="SSF57701">
    <property type="entry name" value="Zn2/Cys6 DNA-binding domain"/>
    <property type="match status" value="1"/>
</dbReference>
<reference evidence="9 10" key="1">
    <citation type="submission" date="2018-11" db="EMBL/GenBank/DDBJ databases">
        <title>Genome sequence and assembly of Colletotrichum spinosum.</title>
        <authorList>
            <person name="Gan P."/>
            <person name="Shirasu K."/>
        </authorList>
    </citation>
    <scope>NUCLEOTIDE SEQUENCE [LARGE SCALE GENOMIC DNA]</scope>
    <source>
        <strain evidence="9 10">CBS 515.97</strain>
    </source>
</reference>
<feature type="domain" description="Zn(2)-C6 fungal-type" evidence="8">
    <location>
        <begin position="59"/>
        <end position="90"/>
    </location>
</feature>
<keyword evidence="5" id="KW-0804">Transcription</keyword>
<keyword evidence="2" id="KW-0862">Zinc</keyword>
<dbReference type="PROSITE" id="PS50048">
    <property type="entry name" value="ZN2_CY6_FUNGAL_2"/>
    <property type="match status" value="1"/>
</dbReference>
<dbReference type="InterPro" id="IPR052360">
    <property type="entry name" value="Transcr_Regulatory_Proteins"/>
</dbReference>
<dbReference type="Gene3D" id="4.10.240.10">
    <property type="entry name" value="Zn(2)-C6 fungal-type DNA-binding domain"/>
    <property type="match status" value="1"/>
</dbReference>
<evidence type="ECO:0000256" key="4">
    <source>
        <dbReference type="ARBA" id="ARBA00023125"/>
    </source>
</evidence>
<sequence>MSSTSSSPDVSGSGLGLAPLVMGTRGKKTRHPGMSPQMATFALNPRQAKRTSTKKVKTGCITCKRRRVKCDETRPFCLKCTKSSRGPGVCEGYAADRVHHRRPADQPRTIAKGGTWRIKPSCCCNSNTNPLLEPGYEANFFTDAGERSYFDFWRALVSNIYLFPNDALVRVLPQLARTEPAIKHAALAVAAMARALVPSVRRRTRREFYGTGPHYEFALKHYVEAIKLLRTAKPSADNMLWAIVCCVLFVTFECLQCDYDATLAHVDHACRMMEQYFTHQEQEPLRATSSIREVCDDAAWVFQGMTMQSWSHNALHSKNLAEISWCCRGKRRALAVEEMPAVFDDLHMARRWWRVVQHYTCHRCPIYTDVCAEDPLRELSIASCMRGSPMPDDAEELLAVLPGFLGHLQRWDNAFQGLFLYHRANKERDSDSYVETCNLRVQYLILWTDVTSLSYRDDDTLRRLTPIFREIVTLSRFILREQANCGGCSEVFSMDNGPTLPLLTVACRCRDAGVRQEATDLLGKYHRRDGLWDSRTFHAIAVSNVKDETSQHRPSYDADLGFRTNRMLNSSGAGGKEI</sequence>
<evidence type="ECO:0000256" key="7">
    <source>
        <dbReference type="SAM" id="MobiDB-lite"/>
    </source>
</evidence>
<evidence type="ECO:0000259" key="8">
    <source>
        <dbReference type="PROSITE" id="PS50048"/>
    </source>
</evidence>